<reference evidence="2" key="1">
    <citation type="submission" date="2020-12" db="EMBL/GenBank/DDBJ databases">
        <title>Devosia sp. MSA67 isolated from Mo River.</title>
        <authorList>
            <person name="Ma F."/>
            <person name="Zi Z."/>
        </authorList>
    </citation>
    <scope>NUCLEOTIDE SEQUENCE</scope>
    <source>
        <strain evidence="2">MSA67</strain>
    </source>
</reference>
<accession>A0A934MHM2</accession>
<keyword evidence="1" id="KW-0175">Coiled coil</keyword>
<name>A0A934MHM2_9HYPH</name>
<evidence type="ECO:0000256" key="1">
    <source>
        <dbReference type="SAM" id="Coils"/>
    </source>
</evidence>
<organism evidence="2 3">
    <name type="scientific">Devosia sediminis</name>
    <dbReference type="NCBI Taxonomy" id="2798801"/>
    <lineage>
        <taxon>Bacteria</taxon>
        <taxon>Pseudomonadati</taxon>
        <taxon>Pseudomonadota</taxon>
        <taxon>Alphaproteobacteria</taxon>
        <taxon>Hyphomicrobiales</taxon>
        <taxon>Devosiaceae</taxon>
        <taxon>Devosia</taxon>
    </lineage>
</organism>
<evidence type="ECO:0000313" key="2">
    <source>
        <dbReference type="EMBL" id="MBJ3785252.1"/>
    </source>
</evidence>
<keyword evidence="3" id="KW-1185">Reference proteome</keyword>
<proteinExistence type="predicted"/>
<evidence type="ECO:0000313" key="3">
    <source>
        <dbReference type="Proteomes" id="UP000602124"/>
    </source>
</evidence>
<protein>
    <submittedName>
        <fullName evidence="2">Uncharacterized protein</fullName>
    </submittedName>
</protein>
<dbReference type="EMBL" id="JAEKMH010000002">
    <property type="protein sequence ID" value="MBJ3785252.1"/>
    <property type="molecule type" value="Genomic_DNA"/>
</dbReference>
<feature type="coiled-coil region" evidence="1">
    <location>
        <begin position="5"/>
        <end position="32"/>
    </location>
</feature>
<gene>
    <name evidence="2" type="ORF">JEQ47_11005</name>
</gene>
<comment type="caution">
    <text evidence="2">The sequence shown here is derived from an EMBL/GenBank/DDBJ whole genome shotgun (WGS) entry which is preliminary data.</text>
</comment>
<dbReference type="AlphaFoldDB" id="A0A934MHM2"/>
<sequence>MATIVRLSQEQITQLLDEADSMENALKELHAELVDIGTPKETVARFARVHDRFTAVMTFLRRQRELGA</sequence>
<dbReference type="RefSeq" id="WP_198876443.1">
    <property type="nucleotide sequence ID" value="NZ_JAEKMH010000002.1"/>
</dbReference>
<dbReference type="Proteomes" id="UP000602124">
    <property type="component" value="Unassembled WGS sequence"/>
</dbReference>